<evidence type="ECO:0000313" key="3">
    <source>
        <dbReference type="EMBL" id="KII72495.1"/>
    </source>
</evidence>
<gene>
    <name evidence="3" type="ORF">RF11_07763</name>
</gene>
<feature type="compositionally biased region" description="Basic and acidic residues" evidence="1">
    <location>
        <begin position="46"/>
        <end position="67"/>
    </location>
</feature>
<comment type="caution">
    <text evidence="3">The sequence shown here is derived from an EMBL/GenBank/DDBJ whole genome shotgun (WGS) entry which is preliminary data.</text>
</comment>
<keyword evidence="2" id="KW-1133">Transmembrane helix</keyword>
<name>A0A0C2N838_THEKT</name>
<protein>
    <submittedName>
        <fullName evidence="3">Uncharacterized protein</fullName>
    </submittedName>
</protein>
<keyword evidence="2" id="KW-0812">Transmembrane</keyword>
<dbReference type="EMBL" id="JWZT01001198">
    <property type="protein sequence ID" value="KII72495.1"/>
    <property type="molecule type" value="Genomic_DNA"/>
</dbReference>
<proteinExistence type="predicted"/>
<keyword evidence="4" id="KW-1185">Reference proteome</keyword>
<evidence type="ECO:0000313" key="4">
    <source>
        <dbReference type="Proteomes" id="UP000031668"/>
    </source>
</evidence>
<sequence>MEEDWDNDMFQSTSNTQISRSKSTREDEDENWDDDGQPENITSENGQRRMSEREREEELFRQLEDMESHEMRMKIKRQLRSRDDEFDDFDDEAELKTHKPSSPKRLKVSEIFGESASEEEEEPDPEVSTVDQIESVRISRNQLKEFFYFLLLDGSICPFSSIVFLDFS</sequence>
<dbReference type="Proteomes" id="UP000031668">
    <property type="component" value="Unassembled WGS sequence"/>
</dbReference>
<evidence type="ECO:0000256" key="2">
    <source>
        <dbReference type="SAM" id="Phobius"/>
    </source>
</evidence>
<feature type="compositionally biased region" description="Polar residues" evidence="1">
    <location>
        <begin position="9"/>
        <end position="21"/>
    </location>
</feature>
<dbReference type="AlphaFoldDB" id="A0A0C2N838"/>
<accession>A0A0C2N838</accession>
<organism evidence="3 4">
    <name type="scientific">Thelohanellus kitauei</name>
    <name type="common">Myxosporean</name>
    <dbReference type="NCBI Taxonomy" id="669202"/>
    <lineage>
        <taxon>Eukaryota</taxon>
        <taxon>Metazoa</taxon>
        <taxon>Cnidaria</taxon>
        <taxon>Myxozoa</taxon>
        <taxon>Myxosporea</taxon>
        <taxon>Bivalvulida</taxon>
        <taxon>Platysporina</taxon>
        <taxon>Myxobolidae</taxon>
        <taxon>Thelohanellus</taxon>
    </lineage>
</organism>
<feature type="compositionally biased region" description="Acidic residues" evidence="1">
    <location>
        <begin position="26"/>
        <end position="37"/>
    </location>
</feature>
<feature type="region of interest" description="Disordered" evidence="1">
    <location>
        <begin position="80"/>
        <end position="108"/>
    </location>
</feature>
<feature type="region of interest" description="Disordered" evidence="1">
    <location>
        <begin position="1"/>
        <end position="67"/>
    </location>
</feature>
<feature type="transmembrane region" description="Helical" evidence="2">
    <location>
        <begin position="146"/>
        <end position="165"/>
    </location>
</feature>
<keyword evidence="2" id="KW-0472">Membrane</keyword>
<evidence type="ECO:0000256" key="1">
    <source>
        <dbReference type="SAM" id="MobiDB-lite"/>
    </source>
</evidence>
<reference evidence="3 4" key="1">
    <citation type="journal article" date="2014" name="Genome Biol. Evol.">
        <title>The genome of the myxosporean Thelohanellus kitauei shows adaptations to nutrient acquisition within its fish host.</title>
        <authorList>
            <person name="Yang Y."/>
            <person name="Xiong J."/>
            <person name="Zhou Z."/>
            <person name="Huo F."/>
            <person name="Miao W."/>
            <person name="Ran C."/>
            <person name="Liu Y."/>
            <person name="Zhang J."/>
            <person name="Feng J."/>
            <person name="Wang M."/>
            <person name="Wang M."/>
            <person name="Wang L."/>
            <person name="Yao B."/>
        </authorList>
    </citation>
    <scope>NUCLEOTIDE SEQUENCE [LARGE SCALE GENOMIC DNA]</scope>
    <source>
        <strain evidence="3">Wuqing</strain>
    </source>
</reference>
<feature type="compositionally biased region" description="Acidic residues" evidence="1">
    <location>
        <begin position="84"/>
        <end position="93"/>
    </location>
</feature>